<dbReference type="Pfam" id="PF25043">
    <property type="entry name" value="DUF7788"/>
    <property type="match status" value="1"/>
</dbReference>
<feature type="region of interest" description="Disordered" evidence="1">
    <location>
        <begin position="45"/>
        <end position="64"/>
    </location>
</feature>
<gene>
    <name evidence="4" type="ORF">ACJRO7_033140</name>
</gene>
<evidence type="ECO:0000259" key="2">
    <source>
        <dbReference type="Pfam" id="PF11443"/>
    </source>
</evidence>
<protein>
    <submittedName>
        <fullName evidence="4">Uncharacterized protein</fullName>
    </submittedName>
</protein>
<evidence type="ECO:0000259" key="3">
    <source>
        <dbReference type="Pfam" id="PF25043"/>
    </source>
</evidence>
<comment type="caution">
    <text evidence="4">The sequence shown here is derived from an EMBL/GenBank/DDBJ whole genome shotgun (WGS) entry which is preliminary data.</text>
</comment>
<sequence length="594" mass="66575">MAPPPPPCRPSSLQPLLGPPECHDPPPPQAGPTAAHPFTDLMVANFDDGDGNLPRKGQTENNSATFLSTGNPCLDSFFHVVPDTPPESLTQRLESAWAHDPLTALKLVCNLRGVRGTGESDKEGFHAAARWLFKNHPRTLACNVEAFVGFGYFTDLPEILYRLLESPDIRARQKREWQQQKGTQKKKLRLRSFPSELRNKKRIAMARKLLERYKRDGEFRFLHDAVSGHFAHCLTADLEFLKSGEINKISLAAKWCPSLDSSFDLMTPLCQSIAKRVFPRDLFSEYEGLEEAHYAYRVRDRLRKDALVPLRRILELPEVYMSAGRWGDIPYNRVASVAMKLHKDKFQRHDGERFWSYLADVKSGKPTIAAGALLPHEIVASLDEPNGGEVAELQRERVVEDLPKAGKLENCIAVCDVSASLSGAPMEVSGKVITFSEFPQLHAIQGEGLRSKTEFIRTMDWGRNTDFQGVFDRILEVATAGKLRAEEMVRKVFVFSDMEFDQASTNPWETDDEAMTRKFGERGYGAAVPEFVFWNLRDSRSTPVAAKQAGVALVSGFSKNLMKMFLDDEGDVSLLAIMEAAISGEEYRDLAVVN</sequence>
<evidence type="ECO:0000313" key="5">
    <source>
        <dbReference type="Proteomes" id="UP001634007"/>
    </source>
</evidence>
<evidence type="ECO:0000256" key="1">
    <source>
        <dbReference type="SAM" id="MobiDB-lite"/>
    </source>
</evidence>
<dbReference type="InterPro" id="IPR058580">
    <property type="entry name" value="DUF2828"/>
</dbReference>
<organism evidence="4 5">
    <name type="scientific">Eucalyptus globulus</name>
    <name type="common">Tasmanian blue gum</name>
    <dbReference type="NCBI Taxonomy" id="34317"/>
    <lineage>
        <taxon>Eukaryota</taxon>
        <taxon>Viridiplantae</taxon>
        <taxon>Streptophyta</taxon>
        <taxon>Embryophyta</taxon>
        <taxon>Tracheophyta</taxon>
        <taxon>Spermatophyta</taxon>
        <taxon>Magnoliopsida</taxon>
        <taxon>eudicotyledons</taxon>
        <taxon>Gunneridae</taxon>
        <taxon>Pentapetalae</taxon>
        <taxon>rosids</taxon>
        <taxon>malvids</taxon>
        <taxon>Myrtales</taxon>
        <taxon>Myrtaceae</taxon>
        <taxon>Myrtoideae</taxon>
        <taxon>Eucalypteae</taxon>
        <taxon>Eucalyptus</taxon>
    </lineage>
</organism>
<accession>A0ABD3JQE7</accession>
<dbReference type="Pfam" id="PF11443">
    <property type="entry name" value="DUF2828"/>
    <property type="match status" value="1"/>
</dbReference>
<name>A0ABD3JQE7_EUCGL</name>
<keyword evidence="5" id="KW-1185">Reference proteome</keyword>
<evidence type="ECO:0000313" key="4">
    <source>
        <dbReference type="EMBL" id="KAL3728504.1"/>
    </source>
</evidence>
<dbReference type="Proteomes" id="UP001634007">
    <property type="component" value="Unassembled WGS sequence"/>
</dbReference>
<proteinExistence type="predicted"/>
<dbReference type="Gene3D" id="3.40.50.410">
    <property type="entry name" value="von Willebrand factor, type A domain"/>
    <property type="match status" value="1"/>
</dbReference>
<dbReference type="AlphaFoldDB" id="A0ABD3JQE7"/>
<dbReference type="PANTHER" id="PTHR31373:SF17">
    <property type="entry name" value="OS06G0652100 PROTEIN"/>
    <property type="match status" value="1"/>
</dbReference>
<dbReference type="InterPro" id="IPR036465">
    <property type="entry name" value="vWFA_dom_sf"/>
</dbReference>
<dbReference type="EMBL" id="JBJKBG010000008">
    <property type="protein sequence ID" value="KAL3728504.1"/>
    <property type="molecule type" value="Genomic_DNA"/>
</dbReference>
<feature type="domain" description="DUF2828" evidence="2">
    <location>
        <begin position="59"/>
        <end position="408"/>
    </location>
</feature>
<dbReference type="InterPro" id="IPR011205">
    <property type="entry name" value="UCP015417_vWA"/>
</dbReference>
<dbReference type="InterPro" id="IPR056690">
    <property type="entry name" value="DUF7788"/>
</dbReference>
<feature type="domain" description="DUF7788" evidence="3">
    <location>
        <begin position="429"/>
        <end position="571"/>
    </location>
</feature>
<dbReference type="PANTHER" id="PTHR31373">
    <property type="entry name" value="OS06G0652100 PROTEIN"/>
    <property type="match status" value="1"/>
</dbReference>
<feature type="region of interest" description="Disordered" evidence="1">
    <location>
        <begin position="1"/>
        <end position="36"/>
    </location>
</feature>
<reference evidence="4 5" key="1">
    <citation type="submission" date="2024-11" db="EMBL/GenBank/DDBJ databases">
        <title>Chromosome-level genome assembly of Eucalyptus globulus Labill. provides insights into its genome evolution.</title>
        <authorList>
            <person name="Li X."/>
        </authorList>
    </citation>
    <scope>NUCLEOTIDE SEQUENCE [LARGE SCALE GENOMIC DNA]</scope>
    <source>
        <strain evidence="4">CL2024</strain>
        <tissue evidence="4">Fresh tender leaves</tissue>
    </source>
</reference>
<dbReference type="PIRSF" id="PIRSF015417">
    <property type="entry name" value="T31B5_30_vWA"/>
    <property type="match status" value="1"/>
</dbReference>